<dbReference type="RefSeq" id="WP_074752099.1">
    <property type="nucleotide sequence ID" value="NZ_FNCO01000003.1"/>
</dbReference>
<proteinExistence type="inferred from homology"/>
<keyword evidence="15" id="KW-1185">Reference proteome</keyword>
<evidence type="ECO:0000256" key="11">
    <source>
        <dbReference type="SAM" id="MobiDB-lite"/>
    </source>
</evidence>
<evidence type="ECO:0000256" key="4">
    <source>
        <dbReference type="ARBA" id="ARBA00022481"/>
    </source>
</evidence>
<sequence>MDFSAGRPCPHTRPNLHRRWQGPHRGNSAGFTLIELIVVVVIVGIFAAMAIPSFSYMIHKSAVTASSNELYDLLQYSRAEAVTRGTRVTIQAPGGASGAWNGNVTVTYASGAAATSVTLRQIGTSGFQTGISIATAVGSLVFTSTGTVSSAACFALSHSTDNKVATQYIGVQASGRITAPSTVKPGEC</sequence>
<dbReference type="GO" id="GO:0015628">
    <property type="term" value="P:protein secretion by the type II secretion system"/>
    <property type="evidence" value="ECO:0007669"/>
    <property type="project" value="InterPro"/>
</dbReference>
<protein>
    <recommendedName>
        <fullName evidence="2">Type II secretion system protein H</fullName>
    </recommendedName>
    <alternativeName>
        <fullName evidence="10">General secretion pathway protein H</fullName>
    </alternativeName>
</protein>
<name>A0A1G7XTW2_9PSED</name>
<evidence type="ECO:0000256" key="7">
    <source>
        <dbReference type="ARBA" id="ARBA00022989"/>
    </source>
</evidence>
<dbReference type="GO" id="GO:0015627">
    <property type="term" value="C:type II protein secretion system complex"/>
    <property type="evidence" value="ECO:0007669"/>
    <property type="project" value="InterPro"/>
</dbReference>
<dbReference type="Gene3D" id="3.55.40.10">
    <property type="entry name" value="minor pseudopilin epsh domain"/>
    <property type="match status" value="1"/>
</dbReference>
<keyword evidence="3" id="KW-1003">Cell membrane</keyword>
<dbReference type="SUPFAM" id="SSF54523">
    <property type="entry name" value="Pili subunits"/>
    <property type="match status" value="1"/>
</dbReference>
<keyword evidence="5" id="KW-0997">Cell inner membrane</keyword>
<evidence type="ECO:0000256" key="5">
    <source>
        <dbReference type="ARBA" id="ARBA00022519"/>
    </source>
</evidence>
<comment type="subcellular location">
    <subcellularLocation>
        <location evidence="1">Cell inner membrane</location>
        <topology evidence="1">Single-pass membrane protein</topology>
    </subcellularLocation>
</comment>
<dbReference type="Proteomes" id="UP000182894">
    <property type="component" value="Unassembled WGS sequence"/>
</dbReference>
<keyword evidence="8 12" id="KW-0472">Membrane</keyword>
<dbReference type="Pfam" id="PF07963">
    <property type="entry name" value="N_methyl"/>
    <property type="match status" value="1"/>
</dbReference>
<evidence type="ECO:0000256" key="9">
    <source>
        <dbReference type="ARBA" id="ARBA00025772"/>
    </source>
</evidence>
<feature type="transmembrane region" description="Helical" evidence="12">
    <location>
        <begin position="29"/>
        <end position="51"/>
    </location>
</feature>
<dbReference type="EMBL" id="FNCO01000003">
    <property type="protein sequence ID" value="SDG87635.1"/>
    <property type="molecule type" value="Genomic_DNA"/>
</dbReference>
<comment type="similarity">
    <text evidence="9">Belongs to the GSP H family.</text>
</comment>
<evidence type="ECO:0000256" key="3">
    <source>
        <dbReference type="ARBA" id="ARBA00022475"/>
    </source>
</evidence>
<evidence type="ECO:0000256" key="1">
    <source>
        <dbReference type="ARBA" id="ARBA00004377"/>
    </source>
</evidence>
<dbReference type="NCBIfam" id="TIGR02532">
    <property type="entry name" value="IV_pilin_GFxxxE"/>
    <property type="match status" value="1"/>
</dbReference>
<evidence type="ECO:0000256" key="2">
    <source>
        <dbReference type="ARBA" id="ARBA00021549"/>
    </source>
</evidence>
<dbReference type="PROSITE" id="PS00409">
    <property type="entry name" value="PROKAR_NTER_METHYL"/>
    <property type="match status" value="1"/>
</dbReference>
<keyword evidence="6 12" id="KW-0812">Transmembrane</keyword>
<gene>
    <name evidence="14" type="ORF">SAMN05216605_103393</name>
</gene>
<reference evidence="15" key="1">
    <citation type="submission" date="2016-10" db="EMBL/GenBank/DDBJ databases">
        <authorList>
            <person name="Varghese N."/>
            <person name="Submissions S."/>
        </authorList>
    </citation>
    <scope>NUCLEOTIDE SEQUENCE [LARGE SCALE GENOMIC DNA]</scope>
    <source>
        <strain evidence="15">ATCC 700689</strain>
    </source>
</reference>
<feature type="domain" description="General secretion pathway GspH" evidence="13">
    <location>
        <begin position="67"/>
        <end position="162"/>
    </location>
</feature>
<evidence type="ECO:0000313" key="14">
    <source>
        <dbReference type="EMBL" id="SDG87635.1"/>
    </source>
</evidence>
<evidence type="ECO:0000256" key="8">
    <source>
        <dbReference type="ARBA" id="ARBA00023136"/>
    </source>
</evidence>
<feature type="region of interest" description="Disordered" evidence="11">
    <location>
        <begin position="1"/>
        <end position="22"/>
    </location>
</feature>
<dbReference type="STRING" id="89065.SAMN05216605_103393"/>
<evidence type="ECO:0000313" key="15">
    <source>
        <dbReference type="Proteomes" id="UP000182894"/>
    </source>
</evidence>
<dbReference type="Pfam" id="PF12019">
    <property type="entry name" value="GspH"/>
    <property type="match status" value="1"/>
</dbReference>
<dbReference type="AlphaFoldDB" id="A0A1G7XTW2"/>
<evidence type="ECO:0000256" key="6">
    <source>
        <dbReference type="ARBA" id="ARBA00022692"/>
    </source>
</evidence>
<dbReference type="GO" id="GO:0005886">
    <property type="term" value="C:plasma membrane"/>
    <property type="evidence" value="ECO:0007669"/>
    <property type="project" value="UniProtKB-SubCell"/>
</dbReference>
<evidence type="ECO:0000256" key="10">
    <source>
        <dbReference type="ARBA" id="ARBA00030775"/>
    </source>
</evidence>
<accession>A0A1G7XTW2</accession>
<evidence type="ECO:0000256" key="12">
    <source>
        <dbReference type="SAM" id="Phobius"/>
    </source>
</evidence>
<keyword evidence="7 12" id="KW-1133">Transmembrane helix</keyword>
<dbReference type="InterPro" id="IPR022346">
    <property type="entry name" value="T2SS_GspH"/>
</dbReference>
<organism evidence="14 15">
    <name type="scientific">Pseudomonas abietaniphila</name>
    <dbReference type="NCBI Taxonomy" id="89065"/>
    <lineage>
        <taxon>Bacteria</taxon>
        <taxon>Pseudomonadati</taxon>
        <taxon>Pseudomonadota</taxon>
        <taxon>Gammaproteobacteria</taxon>
        <taxon>Pseudomonadales</taxon>
        <taxon>Pseudomonadaceae</taxon>
        <taxon>Pseudomonas</taxon>
    </lineage>
</organism>
<evidence type="ECO:0000259" key="13">
    <source>
        <dbReference type="Pfam" id="PF12019"/>
    </source>
</evidence>
<keyword evidence="4" id="KW-0488">Methylation</keyword>
<dbReference type="InterPro" id="IPR012902">
    <property type="entry name" value="N_methyl_site"/>
</dbReference>
<dbReference type="InterPro" id="IPR045584">
    <property type="entry name" value="Pilin-like"/>
</dbReference>